<dbReference type="EMBL" id="MGFQ01000035">
    <property type="protein sequence ID" value="OGM08875.1"/>
    <property type="molecule type" value="Genomic_DNA"/>
</dbReference>
<dbReference type="Proteomes" id="UP000176939">
    <property type="component" value="Unassembled WGS sequence"/>
</dbReference>
<comment type="caution">
    <text evidence="1">The sequence shown here is derived from an EMBL/GenBank/DDBJ whole genome shotgun (WGS) entry which is preliminary data.</text>
</comment>
<gene>
    <name evidence="1" type="ORF">A2Z67_02600</name>
</gene>
<accession>A0A1F7X3J1</accession>
<evidence type="ECO:0000313" key="1">
    <source>
        <dbReference type="EMBL" id="OGM08875.1"/>
    </source>
</evidence>
<organism evidence="1 2">
    <name type="scientific">Candidatus Woesebacteria bacterium RBG_13_36_22</name>
    <dbReference type="NCBI Taxonomy" id="1802478"/>
    <lineage>
        <taxon>Bacteria</taxon>
        <taxon>Candidatus Woeseibacteriota</taxon>
    </lineage>
</organism>
<reference evidence="1 2" key="1">
    <citation type="journal article" date="2016" name="Nat. Commun.">
        <title>Thousands of microbial genomes shed light on interconnected biogeochemical processes in an aquifer system.</title>
        <authorList>
            <person name="Anantharaman K."/>
            <person name="Brown C.T."/>
            <person name="Hug L.A."/>
            <person name="Sharon I."/>
            <person name="Castelle C.J."/>
            <person name="Probst A.J."/>
            <person name="Thomas B.C."/>
            <person name="Singh A."/>
            <person name="Wilkins M.J."/>
            <person name="Karaoz U."/>
            <person name="Brodie E.L."/>
            <person name="Williams K.H."/>
            <person name="Hubbard S.S."/>
            <person name="Banfield J.F."/>
        </authorList>
    </citation>
    <scope>NUCLEOTIDE SEQUENCE [LARGE SCALE GENOMIC DNA]</scope>
</reference>
<proteinExistence type="predicted"/>
<name>A0A1F7X3J1_9BACT</name>
<dbReference type="AlphaFoldDB" id="A0A1F7X3J1"/>
<evidence type="ECO:0000313" key="2">
    <source>
        <dbReference type="Proteomes" id="UP000176939"/>
    </source>
</evidence>
<sequence length="94" mass="11128">MNMTTKMKKQPIISRFSGSIIIEFKNDSCGLYKNRHLEIVNIGTQIRFYEVREDRKLAYCLKKTTIRELIKLHRLPNTTIIRRALKGDKSIFNK</sequence>
<protein>
    <submittedName>
        <fullName evidence="1">Uncharacterized protein</fullName>
    </submittedName>
</protein>